<dbReference type="Gene3D" id="3.40.50.300">
    <property type="entry name" value="P-loop containing nucleotide triphosphate hydrolases"/>
    <property type="match status" value="1"/>
</dbReference>
<dbReference type="SUPFAM" id="SSF52540">
    <property type="entry name" value="P-loop containing nucleoside triphosphate hydrolases"/>
    <property type="match status" value="1"/>
</dbReference>
<reference evidence="1" key="1">
    <citation type="journal article" date="2020" name="mSystems">
        <title>Genome- and Community-Level Interaction Insights into Carbon Utilization and Element Cycling Functions of Hydrothermarchaeota in Hydrothermal Sediment.</title>
        <authorList>
            <person name="Zhou Z."/>
            <person name="Liu Y."/>
            <person name="Xu W."/>
            <person name="Pan J."/>
            <person name="Luo Z.H."/>
            <person name="Li M."/>
        </authorList>
    </citation>
    <scope>NUCLEOTIDE SEQUENCE [LARGE SCALE GENOMIC DNA]</scope>
    <source>
        <strain evidence="1">SpSt-579</strain>
    </source>
</reference>
<dbReference type="InterPro" id="IPR027417">
    <property type="entry name" value="P-loop_NTPase"/>
</dbReference>
<name>A0A7C4R5M2_UNCC3</name>
<dbReference type="AlphaFoldDB" id="A0A7C4R5M2"/>
<evidence type="ECO:0008006" key="2">
    <source>
        <dbReference type="Google" id="ProtNLM"/>
    </source>
</evidence>
<comment type="caution">
    <text evidence="1">The sequence shown here is derived from an EMBL/GenBank/DDBJ whole genome shotgun (WGS) entry which is preliminary data.</text>
</comment>
<accession>A0A7C4R5M2</accession>
<dbReference type="EMBL" id="DSYQ01000021">
    <property type="protein sequence ID" value="HGT71359.1"/>
    <property type="molecule type" value="Genomic_DNA"/>
</dbReference>
<protein>
    <recommendedName>
        <fullName evidence="2">Shikimate kinase</fullName>
    </recommendedName>
</protein>
<organism evidence="1">
    <name type="scientific">candidate division CPR3 bacterium</name>
    <dbReference type="NCBI Taxonomy" id="2268181"/>
    <lineage>
        <taxon>Bacteria</taxon>
        <taxon>Bacteria division CPR3</taxon>
    </lineage>
</organism>
<proteinExistence type="predicted"/>
<evidence type="ECO:0000313" key="1">
    <source>
        <dbReference type="EMBL" id="HGT71359.1"/>
    </source>
</evidence>
<gene>
    <name evidence="1" type="ORF">ENT43_03815</name>
</gene>
<sequence length="178" mass="20529">MKLIFIYGQPAVGKLTVAKELEKITGYKILHNHLFVDLIHSVFDYGTEIFSKTLAYFRIEFIKISAKNKVKGLIMTSAYSGKYKVQLLKEIVDAVKKVKGKIYFVHLKSDEAEILKRTTGKSRKQFGKITSAIDMKKHIKKKTFSFNDEVPYKENLIIDNTELSAKKVAQIIKKYYKL</sequence>